<evidence type="ECO:0000313" key="2">
    <source>
        <dbReference type="Proteomes" id="UP000289340"/>
    </source>
</evidence>
<dbReference type="EMBL" id="QZWG01000016">
    <property type="protein sequence ID" value="RZB60922.1"/>
    <property type="molecule type" value="Genomic_DNA"/>
</dbReference>
<evidence type="ECO:0000313" key="1">
    <source>
        <dbReference type="EMBL" id="RZB60922.1"/>
    </source>
</evidence>
<proteinExistence type="predicted"/>
<dbReference type="FunFam" id="3.40.50.150:FF:000794">
    <property type="entry name" value="Jasmonate O-methyltransferase, putative"/>
    <property type="match status" value="1"/>
</dbReference>
<protein>
    <submittedName>
        <fullName evidence="1">Salicylate carboxymethyltransferase</fullName>
    </submittedName>
</protein>
<name>A0A445GI76_GLYSO</name>
<dbReference type="SUPFAM" id="SSF53335">
    <property type="entry name" value="S-adenosyl-L-methionine-dependent methyltransferases"/>
    <property type="match status" value="1"/>
</dbReference>
<reference evidence="1 2" key="1">
    <citation type="submission" date="2018-09" db="EMBL/GenBank/DDBJ databases">
        <title>A high-quality reference genome of wild soybean provides a powerful tool to mine soybean genomes.</title>
        <authorList>
            <person name="Xie M."/>
            <person name="Chung C.Y.L."/>
            <person name="Li M.-W."/>
            <person name="Wong F.-L."/>
            <person name="Chan T.-F."/>
            <person name="Lam H.-M."/>
        </authorList>
    </citation>
    <scope>NUCLEOTIDE SEQUENCE [LARGE SCALE GENOMIC DNA]</scope>
    <source>
        <strain evidence="2">cv. W05</strain>
        <tissue evidence="1">Hypocotyl of etiolated seedlings</tissue>
    </source>
</reference>
<dbReference type="Proteomes" id="UP000289340">
    <property type="component" value="Chromosome 16"/>
</dbReference>
<organism evidence="1 2">
    <name type="scientific">Glycine soja</name>
    <name type="common">Wild soybean</name>
    <dbReference type="NCBI Taxonomy" id="3848"/>
    <lineage>
        <taxon>Eukaryota</taxon>
        <taxon>Viridiplantae</taxon>
        <taxon>Streptophyta</taxon>
        <taxon>Embryophyta</taxon>
        <taxon>Tracheophyta</taxon>
        <taxon>Spermatophyta</taxon>
        <taxon>Magnoliopsida</taxon>
        <taxon>eudicotyledons</taxon>
        <taxon>Gunneridae</taxon>
        <taxon>Pentapetalae</taxon>
        <taxon>rosids</taxon>
        <taxon>fabids</taxon>
        <taxon>Fabales</taxon>
        <taxon>Fabaceae</taxon>
        <taxon>Papilionoideae</taxon>
        <taxon>50 kb inversion clade</taxon>
        <taxon>NPAAA clade</taxon>
        <taxon>indigoferoid/millettioid clade</taxon>
        <taxon>Phaseoleae</taxon>
        <taxon>Glycine</taxon>
        <taxon>Glycine subgen. Soja</taxon>
    </lineage>
</organism>
<accession>A0A445GI76</accession>
<dbReference type="GO" id="GO:0032259">
    <property type="term" value="P:methylation"/>
    <property type="evidence" value="ECO:0007669"/>
    <property type="project" value="UniProtKB-KW"/>
</dbReference>
<keyword evidence="1" id="KW-0808">Transferase</keyword>
<keyword evidence="1" id="KW-0489">Methyltransferase</keyword>
<dbReference type="AlphaFoldDB" id="A0A445GI76"/>
<dbReference type="Gene3D" id="3.40.50.150">
    <property type="entry name" value="Vaccinia Virus protein VP39"/>
    <property type="match status" value="1"/>
</dbReference>
<dbReference type="PANTHER" id="PTHR31009">
    <property type="entry name" value="S-ADENOSYL-L-METHIONINE:CARBOXYL METHYLTRANSFERASE FAMILY PROTEIN"/>
    <property type="match status" value="1"/>
</dbReference>
<sequence>MEVAQAVHMKGGPGDASYGNQDSMWDLDFFSNSPPHAQHSLGFDTKKKSEPNSTLKTSSRGLIVTSLCSTLPRSLTIADLGCSFGPNTLLVVSELIKTVEKLCRELNHKSPEYKAFFNDLPGNNFNNLFMSLDIFKENLCDKMKTRIGPCYFFGAPDSFYDMLFPNRSLHFVHSSYTAFNGYLR</sequence>
<dbReference type="InterPro" id="IPR005299">
    <property type="entry name" value="MeTrfase_7"/>
</dbReference>
<dbReference type="InterPro" id="IPR029063">
    <property type="entry name" value="SAM-dependent_MTases_sf"/>
</dbReference>
<dbReference type="GO" id="GO:0008168">
    <property type="term" value="F:methyltransferase activity"/>
    <property type="evidence" value="ECO:0007669"/>
    <property type="project" value="UniProtKB-KW"/>
</dbReference>
<comment type="caution">
    <text evidence="1">The sequence shown here is derived from an EMBL/GenBank/DDBJ whole genome shotgun (WGS) entry which is preliminary data.</text>
</comment>
<gene>
    <name evidence="1" type="ORF">D0Y65_043614</name>
</gene>
<keyword evidence="2" id="KW-1185">Reference proteome</keyword>
<dbReference type="Pfam" id="PF03492">
    <property type="entry name" value="Methyltransf_7"/>
    <property type="match status" value="1"/>
</dbReference>